<gene>
    <name evidence="2" type="ORF">ACFSFX_07700</name>
</gene>
<dbReference type="RefSeq" id="WP_343878745.1">
    <property type="nucleotide sequence ID" value="NZ_BAAAIJ010000027.1"/>
</dbReference>
<dbReference type="SUPFAM" id="SSF55729">
    <property type="entry name" value="Acyl-CoA N-acyltransferases (Nat)"/>
    <property type="match status" value="1"/>
</dbReference>
<evidence type="ECO:0000259" key="1">
    <source>
        <dbReference type="PROSITE" id="PS51186"/>
    </source>
</evidence>
<dbReference type="InterPro" id="IPR016181">
    <property type="entry name" value="Acyl_CoA_acyltransferase"/>
</dbReference>
<organism evidence="2 3">
    <name type="scientific">Arthrobacter flavus</name>
    <dbReference type="NCBI Taxonomy" id="95172"/>
    <lineage>
        <taxon>Bacteria</taxon>
        <taxon>Bacillati</taxon>
        <taxon>Actinomycetota</taxon>
        <taxon>Actinomycetes</taxon>
        <taxon>Micrococcales</taxon>
        <taxon>Micrococcaceae</taxon>
        <taxon>Arthrobacter</taxon>
    </lineage>
</organism>
<evidence type="ECO:0000313" key="3">
    <source>
        <dbReference type="Proteomes" id="UP001597307"/>
    </source>
</evidence>
<dbReference type="InterPro" id="IPR051908">
    <property type="entry name" value="Ribosomal_N-acetyltransferase"/>
</dbReference>
<reference evidence="3" key="1">
    <citation type="journal article" date="2019" name="Int. J. Syst. Evol. Microbiol.">
        <title>The Global Catalogue of Microorganisms (GCM) 10K type strain sequencing project: providing services to taxonomists for standard genome sequencing and annotation.</title>
        <authorList>
            <consortium name="The Broad Institute Genomics Platform"/>
            <consortium name="The Broad Institute Genome Sequencing Center for Infectious Disease"/>
            <person name="Wu L."/>
            <person name="Ma J."/>
        </authorList>
    </citation>
    <scope>NUCLEOTIDE SEQUENCE [LARGE SCALE GENOMIC DNA]</scope>
    <source>
        <strain evidence="3">JCM 11496</strain>
    </source>
</reference>
<accession>A0ABW4Q6Z5</accession>
<protein>
    <submittedName>
        <fullName evidence="2">GNAT family protein</fullName>
    </submittedName>
</protein>
<name>A0ABW4Q6Z5_9MICC</name>
<feature type="domain" description="N-acetyltransferase" evidence="1">
    <location>
        <begin position="20"/>
        <end position="176"/>
    </location>
</feature>
<dbReference type="Proteomes" id="UP001597307">
    <property type="component" value="Unassembled WGS sequence"/>
</dbReference>
<dbReference type="PANTHER" id="PTHR43441">
    <property type="entry name" value="RIBOSOMAL-PROTEIN-SERINE ACETYLTRANSFERASE"/>
    <property type="match status" value="1"/>
</dbReference>
<keyword evidence="3" id="KW-1185">Reference proteome</keyword>
<proteinExistence type="predicted"/>
<dbReference type="InterPro" id="IPR000182">
    <property type="entry name" value="GNAT_dom"/>
</dbReference>
<dbReference type="PANTHER" id="PTHR43441:SF10">
    <property type="entry name" value="ACETYLTRANSFERASE"/>
    <property type="match status" value="1"/>
</dbReference>
<comment type="caution">
    <text evidence="2">The sequence shown here is derived from an EMBL/GenBank/DDBJ whole genome shotgun (WGS) entry which is preliminary data.</text>
</comment>
<dbReference type="Gene3D" id="3.40.630.30">
    <property type="match status" value="1"/>
</dbReference>
<dbReference type="Pfam" id="PF13302">
    <property type="entry name" value="Acetyltransf_3"/>
    <property type="match status" value="1"/>
</dbReference>
<dbReference type="PROSITE" id="PS51186">
    <property type="entry name" value="GNAT"/>
    <property type="match status" value="1"/>
</dbReference>
<sequence>MSIGSEIPPWPSSNPEHGRIRLRRFTDLDVGMARDLSQDPYVPSVGSLPPNATDEEALAWVERQQQRHIDGTGFSFVIADVETNRSLGTIGLWTQELAAGRAQIGYGIAPKKRGRGLALDALHALTTFAWTIPRLHRVELYIEPWNAASIRTAEKASYEREGRLRSHQEIAGKRCDMFLYSAIRKNTLPR</sequence>
<evidence type="ECO:0000313" key="2">
    <source>
        <dbReference type="EMBL" id="MFD1846477.1"/>
    </source>
</evidence>
<dbReference type="EMBL" id="JBHUGA010000016">
    <property type="protein sequence ID" value="MFD1846477.1"/>
    <property type="molecule type" value="Genomic_DNA"/>
</dbReference>